<dbReference type="InterPro" id="IPR050388">
    <property type="entry name" value="ABC_Ni/Peptide_Import"/>
</dbReference>
<dbReference type="EMBL" id="QFBC01000032">
    <property type="protein sequence ID" value="PWE52189.1"/>
    <property type="molecule type" value="Genomic_DNA"/>
</dbReference>
<dbReference type="NCBIfam" id="TIGR01727">
    <property type="entry name" value="oligo_HPY"/>
    <property type="match status" value="1"/>
</dbReference>
<dbReference type="PROSITE" id="PS00211">
    <property type="entry name" value="ABC_TRANSPORTER_1"/>
    <property type="match status" value="1"/>
</dbReference>
<dbReference type="GO" id="GO:0015833">
    <property type="term" value="P:peptide transport"/>
    <property type="evidence" value="ECO:0007669"/>
    <property type="project" value="InterPro"/>
</dbReference>
<dbReference type="Pfam" id="PF00005">
    <property type="entry name" value="ABC_tran"/>
    <property type="match status" value="1"/>
</dbReference>
<dbReference type="PROSITE" id="PS50893">
    <property type="entry name" value="ABC_TRANSPORTER_2"/>
    <property type="match status" value="1"/>
</dbReference>
<reference evidence="9 10" key="1">
    <citation type="submission" date="2018-05" db="EMBL/GenBank/DDBJ databases">
        <title>The draft genome of strain NS-104.</title>
        <authorList>
            <person name="Hang P."/>
            <person name="Jiang J."/>
        </authorList>
    </citation>
    <scope>NUCLEOTIDE SEQUENCE [LARGE SCALE GENOMIC DNA]</scope>
    <source>
        <strain evidence="9 10">NS-104</strain>
    </source>
</reference>
<dbReference type="RefSeq" id="WP_109462345.1">
    <property type="nucleotide sequence ID" value="NZ_QFBC01000032.1"/>
</dbReference>
<feature type="domain" description="ABC transporter" evidence="8">
    <location>
        <begin position="6"/>
        <end position="253"/>
    </location>
</feature>
<dbReference type="InterPro" id="IPR017871">
    <property type="entry name" value="ABC_transporter-like_CS"/>
</dbReference>
<accession>A0A2U2DFW1</accession>
<evidence type="ECO:0000256" key="3">
    <source>
        <dbReference type="ARBA" id="ARBA00022448"/>
    </source>
</evidence>
<dbReference type="GO" id="GO:0055085">
    <property type="term" value="P:transmembrane transport"/>
    <property type="evidence" value="ECO:0007669"/>
    <property type="project" value="UniProtKB-ARBA"/>
</dbReference>
<dbReference type="OrthoDB" id="9815712at2"/>
<evidence type="ECO:0000256" key="5">
    <source>
        <dbReference type="ARBA" id="ARBA00022741"/>
    </source>
</evidence>
<dbReference type="CDD" id="cd03257">
    <property type="entry name" value="ABC_NikE_OppD_transporters"/>
    <property type="match status" value="1"/>
</dbReference>
<organism evidence="9 10">
    <name type="scientific">Metarhizobium album</name>
    <dbReference type="NCBI Taxonomy" id="2182425"/>
    <lineage>
        <taxon>Bacteria</taxon>
        <taxon>Pseudomonadati</taxon>
        <taxon>Pseudomonadota</taxon>
        <taxon>Alphaproteobacteria</taxon>
        <taxon>Hyphomicrobiales</taxon>
        <taxon>Rhizobiaceae</taxon>
        <taxon>Metarhizobium</taxon>
    </lineage>
</organism>
<protein>
    <submittedName>
        <fullName evidence="9">Peptide ABC transporter ATP-binding protein</fullName>
    </submittedName>
</protein>
<dbReference type="GO" id="GO:0005886">
    <property type="term" value="C:plasma membrane"/>
    <property type="evidence" value="ECO:0007669"/>
    <property type="project" value="UniProtKB-SubCell"/>
</dbReference>
<dbReference type="SMART" id="SM00382">
    <property type="entry name" value="AAA"/>
    <property type="match status" value="1"/>
</dbReference>
<dbReference type="Proteomes" id="UP000245252">
    <property type="component" value="Unassembled WGS sequence"/>
</dbReference>
<proteinExistence type="inferred from homology"/>
<dbReference type="SUPFAM" id="SSF52540">
    <property type="entry name" value="P-loop containing nucleoside triphosphate hydrolases"/>
    <property type="match status" value="1"/>
</dbReference>
<dbReference type="GO" id="GO:0016887">
    <property type="term" value="F:ATP hydrolysis activity"/>
    <property type="evidence" value="ECO:0007669"/>
    <property type="project" value="InterPro"/>
</dbReference>
<evidence type="ECO:0000256" key="6">
    <source>
        <dbReference type="ARBA" id="ARBA00022840"/>
    </source>
</evidence>
<dbReference type="AlphaFoldDB" id="A0A2U2DFW1"/>
<sequence length="322" mass="34756">MSRPLLDVKDLDVRFGPLHAVRGVSFSVAPGETLGVVGESGSGKSTTMLAVLGLHPKRQANVAADRLEFDGEDLLSKSDGQMRDLRGRRVGLIFQDPLAALNPLMTVGKQIGEVLIRHRGLDKQSARGEAVKLLERTGVPDPMRRASQFPHQFSGGMRQRVMIAIALAGRPDLLIADEPTTALDVTVQAEIVRLIRDIQQANGMGLVWITHDLALMARVADRVMVMYAGAVVEEAPVDRLYAMPRHPYTAGLLGSIARLDQPRGKRARAIAGTPPAMDQPISGCAFAPRCPVRFDKCAAAPPLVSLDEGVRAACWRLTGEQA</sequence>
<dbReference type="InterPro" id="IPR013563">
    <property type="entry name" value="Oligopep_ABC_C"/>
</dbReference>
<dbReference type="InterPro" id="IPR003593">
    <property type="entry name" value="AAA+_ATPase"/>
</dbReference>
<keyword evidence="10" id="KW-1185">Reference proteome</keyword>
<keyword evidence="3" id="KW-0813">Transport</keyword>
<evidence type="ECO:0000259" key="8">
    <source>
        <dbReference type="PROSITE" id="PS50893"/>
    </source>
</evidence>
<dbReference type="InterPro" id="IPR003439">
    <property type="entry name" value="ABC_transporter-like_ATP-bd"/>
</dbReference>
<dbReference type="InterPro" id="IPR027417">
    <property type="entry name" value="P-loop_NTPase"/>
</dbReference>
<name>A0A2U2DFW1_9HYPH</name>
<dbReference type="GO" id="GO:0005524">
    <property type="term" value="F:ATP binding"/>
    <property type="evidence" value="ECO:0007669"/>
    <property type="project" value="UniProtKB-KW"/>
</dbReference>
<dbReference type="FunFam" id="3.40.50.300:FF:000016">
    <property type="entry name" value="Oligopeptide ABC transporter ATP-binding component"/>
    <property type="match status" value="1"/>
</dbReference>
<evidence type="ECO:0000313" key="10">
    <source>
        <dbReference type="Proteomes" id="UP000245252"/>
    </source>
</evidence>
<comment type="caution">
    <text evidence="9">The sequence shown here is derived from an EMBL/GenBank/DDBJ whole genome shotgun (WGS) entry which is preliminary data.</text>
</comment>
<evidence type="ECO:0000313" key="9">
    <source>
        <dbReference type="EMBL" id="PWE52189.1"/>
    </source>
</evidence>
<gene>
    <name evidence="9" type="ORF">DEM27_32375</name>
</gene>
<keyword evidence="5" id="KW-0547">Nucleotide-binding</keyword>
<comment type="similarity">
    <text evidence="2">Belongs to the ABC transporter superfamily.</text>
</comment>
<evidence type="ECO:0000256" key="4">
    <source>
        <dbReference type="ARBA" id="ARBA00022475"/>
    </source>
</evidence>
<evidence type="ECO:0000256" key="7">
    <source>
        <dbReference type="ARBA" id="ARBA00023136"/>
    </source>
</evidence>
<dbReference type="PANTHER" id="PTHR43297:SF2">
    <property type="entry name" value="DIPEPTIDE TRANSPORT ATP-BINDING PROTEIN DPPD"/>
    <property type="match status" value="1"/>
</dbReference>
<keyword evidence="7" id="KW-0472">Membrane</keyword>
<keyword evidence="4" id="KW-1003">Cell membrane</keyword>
<dbReference type="Gene3D" id="3.40.50.300">
    <property type="entry name" value="P-loop containing nucleotide triphosphate hydrolases"/>
    <property type="match status" value="1"/>
</dbReference>
<dbReference type="PANTHER" id="PTHR43297">
    <property type="entry name" value="OLIGOPEPTIDE TRANSPORT ATP-BINDING PROTEIN APPD"/>
    <property type="match status" value="1"/>
</dbReference>
<dbReference type="Pfam" id="PF08352">
    <property type="entry name" value="oligo_HPY"/>
    <property type="match status" value="1"/>
</dbReference>
<keyword evidence="6 9" id="KW-0067">ATP-binding</keyword>
<evidence type="ECO:0000256" key="1">
    <source>
        <dbReference type="ARBA" id="ARBA00004417"/>
    </source>
</evidence>
<evidence type="ECO:0000256" key="2">
    <source>
        <dbReference type="ARBA" id="ARBA00005417"/>
    </source>
</evidence>
<comment type="subcellular location">
    <subcellularLocation>
        <location evidence="1">Cell inner membrane</location>
        <topology evidence="1">Peripheral membrane protein</topology>
    </subcellularLocation>
</comment>